<evidence type="ECO:0000256" key="1">
    <source>
        <dbReference type="SAM" id="MobiDB-lite"/>
    </source>
</evidence>
<evidence type="ECO:0000313" key="3">
    <source>
        <dbReference type="Proteomes" id="UP001234178"/>
    </source>
</evidence>
<comment type="caution">
    <text evidence="2">The sequence shown here is derived from an EMBL/GenBank/DDBJ whole genome shotgun (WGS) entry which is preliminary data.</text>
</comment>
<organism evidence="2 3">
    <name type="scientific">Daphnia magna</name>
    <dbReference type="NCBI Taxonomy" id="35525"/>
    <lineage>
        <taxon>Eukaryota</taxon>
        <taxon>Metazoa</taxon>
        <taxon>Ecdysozoa</taxon>
        <taxon>Arthropoda</taxon>
        <taxon>Crustacea</taxon>
        <taxon>Branchiopoda</taxon>
        <taxon>Diplostraca</taxon>
        <taxon>Cladocera</taxon>
        <taxon>Anomopoda</taxon>
        <taxon>Daphniidae</taxon>
        <taxon>Daphnia</taxon>
    </lineage>
</organism>
<dbReference type="Proteomes" id="UP001234178">
    <property type="component" value="Unassembled WGS sequence"/>
</dbReference>
<evidence type="ECO:0000313" key="2">
    <source>
        <dbReference type="EMBL" id="KAK4008714.1"/>
    </source>
</evidence>
<reference evidence="2 3" key="1">
    <citation type="journal article" date="2023" name="Nucleic Acids Res.">
        <title>The hologenome of Daphnia magna reveals possible DNA methylation and microbiome-mediated evolution of the host genome.</title>
        <authorList>
            <person name="Chaturvedi A."/>
            <person name="Li X."/>
            <person name="Dhandapani V."/>
            <person name="Marshall H."/>
            <person name="Kissane S."/>
            <person name="Cuenca-Cambronero M."/>
            <person name="Asole G."/>
            <person name="Calvet F."/>
            <person name="Ruiz-Romero M."/>
            <person name="Marangio P."/>
            <person name="Guigo R."/>
            <person name="Rago D."/>
            <person name="Mirbahai L."/>
            <person name="Eastwood N."/>
            <person name="Colbourne J.K."/>
            <person name="Zhou J."/>
            <person name="Mallon E."/>
            <person name="Orsini L."/>
        </authorList>
    </citation>
    <scope>NUCLEOTIDE SEQUENCE [LARGE SCALE GENOMIC DNA]</scope>
    <source>
        <strain evidence="2">LRV0_1</strain>
    </source>
</reference>
<proteinExistence type="predicted"/>
<protein>
    <submittedName>
        <fullName evidence="2">Uncharacterized protein</fullName>
    </submittedName>
</protein>
<sequence length="110" mass="11566">MSSSSCCSSRSRRGGGVSLSPSLGGGVGCEEPMSVAVVSTRIRLMALRPLAGPALCGSRNHHDGHESRVGGGMRGGALLCFDGWIRPLVLWISGQWRTLQRHSTAFQTSA</sequence>
<accession>A0ABQ9Z741</accession>
<name>A0ABQ9Z741_9CRUS</name>
<feature type="region of interest" description="Disordered" evidence="1">
    <location>
        <begin position="1"/>
        <end position="30"/>
    </location>
</feature>
<dbReference type="EMBL" id="JAOYFB010000002">
    <property type="protein sequence ID" value="KAK4008714.1"/>
    <property type="molecule type" value="Genomic_DNA"/>
</dbReference>
<keyword evidence="3" id="KW-1185">Reference proteome</keyword>
<gene>
    <name evidence="2" type="ORF">OUZ56_013847</name>
</gene>